<evidence type="ECO:0000313" key="5">
    <source>
        <dbReference type="EMBL" id="MFC6085868.1"/>
    </source>
</evidence>
<sequence>MVRGAIAGGGSVVVAGVAGVGKSRLVREVAGGVGGSYAVFRVDGTRAARDVPLGAFGPLLAGEPPRANVLGWAGRVVRSLAGERRLLLVVDDAHLLDDASAALVHQVAGYGQVLATLRAGQPRPDAVTSLWKDELAVRVDLRPLTREQVDELLVAALGRVPGETCALLYRLSEGNPLYLRELARTLRLTEDGWRWREGTVLPDRLAELIAGRMGELGEDETAVLELTAFGEPVPLAALVAVAGWRAVETVEARGLVRVAPERSSPGAAGGGGAASAQEGADPGAGGAQGNDDPGTVGAQGDADPGGEMVWLGHPLYGEVIRGRCPRLRRRRRFGELAGAVGGDEVRAAVWRLESGTPGEPGPLVRACRLAWALHEYPLAVRLARAAVAGGGGSEAELMLGTVLLYAGRGEEADRLLAAALERPCDERTRTLLAVTRANTLNSMGRFAEASALLDEHEPACVRPENRQEFAIQRAGHLMMGRNDTEGASRLARWILADPASPAMAAQANMVHGWIHLFSGRPLDAAEFARRALASQEQWRDHVPVLLRTAYAVRAHAALITGDPDTYQVVVAEGHAALTEDGAWEVARYEERFVRGRLALLRGQVAEAVRLMSNPGTVNVPSGYAAIGHADLALAMAFGGDAEGAERAMAGTEGIEFPLLRCHVDMVRPWIAATSGELTRAVGLCLEVGDRAARIGLFSLEAIARHDAVRLGAARAVADRLAELVSLCQGEFVLIADAHARAAAGGDGRGLDEVASRFERRGMLLHAAEAAAQAAEAHRSAARPASSRASSARAAALAGRCEGARSPVLARLRGPGLTSRELEVALLASSGLSSREIAGRLVLSVRTVENHLQAVYQKLGVTRRGDLGPLL</sequence>
<dbReference type="CDD" id="cd06170">
    <property type="entry name" value="LuxR_C_like"/>
    <property type="match status" value="1"/>
</dbReference>
<feature type="region of interest" description="Disordered" evidence="3">
    <location>
        <begin position="261"/>
        <end position="304"/>
    </location>
</feature>
<accession>A0ABW1NS70</accession>
<gene>
    <name evidence="5" type="ORF">ACFP1K_32205</name>
</gene>
<dbReference type="Pfam" id="PF00196">
    <property type="entry name" value="GerE"/>
    <property type="match status" value="1"/>
</dbReference>
<dbReference type="SUPFAM" id="SSF46894">
    <property type="entry name" value="C-terminal effector domain of the bipartite response regulators"/>
    <property type="match status" value="1"/>
</dbReference>
<evidence type="ECO:0000256" key="2">
    <source>
        <dbReference type="ARBA" id="ARBA00022840"/>
    </source>
</evidence>
<dbReference type="RefSeq" id="WP_380760463.1">
    <property type="nucleotide sequence ID" value="NZ_JBHSRF010000071.1"/>
</dbReference>
<dbReference type="Gene3D" id="1.10.10.10">
    <property type="entry name" value="Winged helix-like DNA-binding domain superfamily/Winged helix DNA-binding domain"/>
    <property type="match status" value="1"/>
</dbReference>
<proteinExistence type="predicted"/>
<name>A0ABW1NS70_9ACTN</name>
<evidence type="ECO:0000313" key="6">
    <source>
        <dbReference type="Proteomes" id="UP001596137"/>
    </source>
</evidence>
<dbReference type="SUPFAM" id="SSF52540">
    <property type="entry name" value="P-loop containing nucleoside triphosphate hydrolases"/>
    <property type="match status" value="1"/>
</dbReference>
<dbReference type="PANTHER" id="PTHR16305">
    <property type="entry name" value="TESTICULAR SOLUBLE ADENYLYL CYCLASE"/>
    <property type="match status" value="1"/>
</dbReference>
<reference evidence="6" key="1">
    <citation type="journal article" date="2019" name="Int. J. Syst. Evol. Microbiol.">
        <title>The Global Catalogue of Microorganisms (GCM) 10K type strain sequencing project: providing services to taxonomists for standard genome sequencing and annotation.</title>
        <authorList>
            <consortium name="The Broad Institute Genomics Platform"/>
            <consortium name="The Broad Institute Genome Sequencing Center for Infectious Disease"/>
            <person name="Wu L."/>
            <person name="Ma J."/>
        </authorList>
    </citation>
    <scope>NUCLEOTIDE SEQUENCE [LARGE SCALE GENOMIC DNA]</scope>
    <source>
        <strain evidence="6">JCM 30346</strain>
    </source>
</reference>
<dbReference type="PROSITE" id="PS00622">
    <property type="entry name" value="HTH_LUXR_1"/>
    <property type="match status" value="1"/>
</dbReference>
<dbReference type="InterPro" id="IPR036388">
    <property type="entry name" value="WH-like_DNA-bd_sf"/>
</dbReference>
<evidence type="ECO:0000256" key="1">
    <source>
        <dbReference type="ARBA" id="ARBA00022741"/>
    </source>
</evidence>
<protein>
    <submittedName>
        <fullName evidence="5">LuxR C-terminal-related transcriptional regulator</fullName>
    </submittedName>
</protein>
<dbReference type="InterPro" id="IPR016032">
    <property type="entry name" value="Sig_transdc_resp-reg_C-effctor"/>
</dbReference>
<dbReference type="InterPro" id="IPR027417">
    <property type="entry name" value="P-loop_NTPase"/>
</dbReference>
<dbReference type="Proteomes" id="UP001596137">
    <property type="component" value="Unassembled WGS sequence"/>
</dbReference>
<dbReference type="PROSITE" id="PS50043">
    <property type="entry name" value="HTH_LUXR_2"/>
    <property type="match status" value="1"/>
</dbReference>
<feature type="domain" description="HTH luxR-type" evidence="4">
    <location>
        <begin position="809"/>
        <end position="870"/>
    </location>
</feature>
<evidence type="ECO:0000259" key="4">
    <source>
        <dbReference type="PROSITE" id="PS50043"/>
    </source>
</evidence>
<dbReference type="InterPro" id="IPR000792">
    <property type="entry name" value="Tscrpt_reg_LuxR_C"/>
</dbReference>
<keyword evidence="2" id="KW-0067">ATP-binding</keyword>
<evidence type="ECO:0000256" key="3">
    <source>
        <dbReference type="SAM" id="MobiDB-lite"/>
    </source>
</evidence>
<dbReference type="SMART" id="SM00421">
    <property type="entry name" value="HTH_LUXR"/>
    <property type="match status" value="1"/>
</dbReference>
<organism evidence="5 6">
    <name type="scientific">Sphaerisporangium aureirubrum</name>
    <dbReference type="NCBI Taxonomy" id="1544736"/>
    <lineage>
        <taxon>Bacteria</taxon>
        <taxon>Bacillati</taxon>
        <taxon>Actinomycetota</taxon>
        <taxon>Actinomycetes</taxon>
        <taxon>Streptosporangiales</taxon>
        <taxon>Streptosporangiaceae</taxon>
        <taxon>Sphaerisporangium</taxon>
    </lineage>
</organism>
<keyword evidence="6" id="KW-1185">Reference proteome</keyword>
<comment type="caution">
    <text evidence="5">The sequence shown here is derived from an EMBL/GenBank/DDBJ whole genome shotgun (WGS) entry which is preliminary data.</text>
</comment>
<dbReference type="EMBL" id="JBHSRF010000071">
    <property type="protein sequence ID" value="MFC6085868.1"/>
    <property type="molecule type" value="Genomic_DNA"/>
</dbReference>
<keyword evidence="1" id="KW-0547">Nucleotide-binding</keyword>
<dbReference type="PRINTS" id="PR00038">
    <property type="entry name" value="HTHLUXR"/>
</dbReference>
<dbReference type="PANTHER" id="PTHR16305:SF35">
    <property type="entry name" value="TRANSCRIPTIONAL ACTIVATOR DOMAIN"/>
    <property type="match status" value="1"/>
</dbReference>